<dbReference type="InterPro" id="IPR004838">
    <property type="entry name" value="NHTrfase_class1_PyrdxlP-BS"/>
</dbReference>
<dbReference type="PANTHER" id="PTHR46383:SF2">
    <property type="entry name" value="AMINOTRANSFERASE"/>
    <property type="match status" value="1"/>
</dbReference>
<accession>A0A937X5X3</accession>
<evidence type="ECO:0000256" key="4">
    <source>
        <dbReference type="ARBA" id="ARBA00022679"/>
    </source>
</evidence>
<keyword evidence="5" id="KW-0663">Pyridoxal phosphate</keyword>
<dbReference type="Pfam" id="PF00155">
    <property type="entry name" value="Aminotran_1_2"/>
    <property type="match status" value="1"/>
</dbReference>
<dbReference type="Gene3D" id="3.90.1150.10">
    <property type="entry name" value="Aspartate Aminotransferase, domain 1"/>
    <property type="match status" value="1"/>
</dbReference>
<name>A0A937X5X3_UNCEI</name>
<dbReference type="NCBIfam" id="NF005744">
    <property type="entry name" value="PRK07568.1"/>
    <property type="match status" value="1"/>
</dbReference>
<dbReference type="Gene3D" id="3.40.640.10">
    <property type="entry name" value="Type I PLP-dependent aspartate aminotransferase-like (Major domain)"/>
    <property type="match status" value="1"/>
</dbReference>
<dbReference type="InterPro" id="IPR015424">
    <property type="entry name" value="PyrdxlP-dep_Trfase"/>
</dbReference>
<reference evidence="8" key="1">
    <citation type="submission" date="2019-03" db="EMBL/GenBank/DDBJ databases">
        <title>Lake Tanganyika Metagenome-Assembled Genomes (MAGs).</title>
        <authorList>
            <person name="Tran P."/>
        </authorList>
    </citation>
    <scope>NUCLEOTIDE SEQUENCE</scope>
    <source>
        <strain evidence="8">M_DeepCast_400m_m2_100</strain>
    </source>
</reference>
<dbReference type="InterPro" id="IPR015421">
    <property type="entry name" value="PyrdxlP-dep_Trfase_major"/>
</dbReference>
<dbReference type="InterPro" id="IPR004839">
    <property type="entry name" value="Aminotransferase_I/II_large"/>
</dbReference>
<dbReference type="InterPro" id="IPR050596">
    <property type="entry name" value="AspAT/PAT-like"/>
</dbReference>
<evidence type="ECO:0000256" key="3">
    <source>
        <dbReference type="ARBA" id="ARBA00022576"/>
    </source>
</evidence>
<dbReference type="SUPFAM" id="SSF53383">
    <property type="entry name" value="PLP-dependent transferases"/>
    <property type="match status" value="1"/>
</dbReference>
<sequence>MDLSNRARVAPPSPIRKLVPLADRAKAAGARVYHLNIGQPDIPTPPAMWEALRRANIEVLDYSPSGGIPAFVQALQGYYRGHGHDLAREELIVTTAGSEAILFALAVVCDPGDEIVIPEPFYANYNGYATLLGVRVAPVASLPETGYALPPRSELEARIGPRTRAILLCNPCNPTGRVYTREEFTTVVELARRHDLYFIADEVYREFCYADEAPISVLGFPEIADRAIMVDSLSKRFSVCGARVGCLAARNRELVAAAMKFAQARLSPPTLGQLMGIAGLALPPSYHEQVREEYRRRRDAVLEELGRMPGVVCRPPQGAFYVMAKLPVDDAEAFVRWLLDEFRLEGETLMVAPGNGFYATPGAGASEVRIAYVLEVEKLRRAMRILAAALRAYRPAPAAAPGTR</sequence>
<evidence type="ECO:0000256" key="6">
    <source>
        <dbReference type="RuleBase" id="RU000481"/>
    </source>
</evidence>
<protein>
    <recommendedName>
        <fullName evidence="6">Aminotransferase</fullName>
        <ecNumber evidence="6">2.6.1.-</ecNumber>
    </recommendedName>
</protein>
<evidence type="ECO:0000313" key="8">
    <source>
        <dbReference type="EMBL" id="MBM3316448.1"/>
    </source>
</evidence>
<dbReference type="AlphaFoldDB" id="A0A937X5X3"/>
<feature type="domain" description="Aminotransferase class I/classII large" evidence="7">
    <location>
        <begin position="33"/>
        <end position="384"/>
    </location>
</feature>
<comment type="similarity">
    <text evidence="2 6">Belongs to the class-I pyridoxal-phosphate-dependent aminotransferase family.</text>
</comment>
<keyword evidence="4 6" id="KW-0808">Transferase</keyword>
<dbReference type="GO" id="GO:0006520">
    <property type="term" value="P:amino acid metabolic process"/>
    <property type="evidence" value="ECO:0007669"/>
    <property type="project" value="InterPro"/>
</dbReference>
<dbReference type="PROSITE" id="PS00105">
    <property type="entry name" value="AA_TRANSFER_CLASS_1"/>
    <property type="match status" value="1"/>
</dbReference>
<evidence type="ECO:0000256" key="1">
    <source>
        <dbReference type="ARBA" id="ARBA00001933"/>
    </source>
</evidence>
<dbReference type="InterPro" id="IPR015422">
    <property type="entry name" value="PyrdxlP-dep_Trfase_small"/>
</dbReference>
<dbReference type="CDD" id="cd00609">
    <property type="entry name" value="AAT_like"/>
    <property type="match status" value="1"/>
</dbReference>
<dbReference type="GO" id="GO:0030170">
    <property type="term" value="F:pyridoxal phosphate binding"/>
    <property type="evidence" value="ECO:0007669"/>
    <property type="project" value="InterPro"/>
</dbReference>
<proteinExistence type="inferred from homology"/>
<gene>
    <name evidence="8" type="ORF">FJY75_01210</name>
</gene>
<comment type="caution">
    <text evidence="8">The sequence shown here is derived from an EMBL/GenBank/DDBJ whole genome shotgun (WGS) entry which is preliminary data.</text>
</comment>
<comment type="cofactor">
    <cofactor evidence="1 6">
        <name>pyridoxal 5'-phosphate</name>
        <dbReference type="ChEBI" id="CHEBI:597326"/>
    </cofactor>
</comment>
<keyword evidence="3 6" id="KW-0032">Aminotransferase</keyword>
<evidence type="ECO:0000256" key="2">
    <source>
        <dbReference type="ARBA" id="ARBA00007441"/>
    </source>
</evidence>
<evidence type="ECO:0000313" key="9">
    <source>
        <dbReference type="Proteomes" id="UP000748308"/>
    </source>
</evidence>
<dbReference type="PANTHER" id="PTHR46383">
    <property type="entry name" value="ASPARTATE AMINOTRANSFERASE"/>
    <property type="match status" value="1"/>
</dbReference>
<organism evidence="8 9">
    <name type="scientific">Eiseniibacteriota bacterium</name>
    <dbReference type="NCBI Taxonomy" id="2212470"/>
    <lineage>
        <taxon>Bacteria</taxon>
        <taxon>Candidatus Eiseniibacteriota</taxon>
    </lineage>
</organism>
<evidence type="ECO:0000256" key="5">
    <source>
        <dbReference type="ARBA" id="ARBA00022898"/>
    </source>
</evidence>
<dbReference type="EC" id="2.6.1.-" evidence="6"/>
<evidence type="ECO:0000259" key="7">
    <source>
        <dbReference type="Pfam" id="PF00155"/>
    </source>
</evidence>
<dbReference type="Proteomes" id="UP000748308">
    <property type="component" value="Unassembled WGS sequence"/>
</dbReference>
<dbReference type="GO" id="GO:0008483">
    <property type="term" value="F:transaminase activity"/>
    <property type="evidence" value="ECO:0007669"/>
    <property type="project" value="UniProtKB-KW"/>
</dbReference>
<dbReference type="EMBL" id="VGIY01000013">
    <property type="protein sequence ID" value="MBM3316448.1"/>
    <property type="molecule type" value="Genomic_DNA"/>
</dbReference>